<evidence type="ECO:0000256" key="3">
    <source>
        <dbReference type="PROSITE-ProRule" id="PRU00023"/>
    </source>
</evidence>
<dbReference type="EMBL" id="HG793133">
    <property type="protein sequence ID" value="CDK31055.1"/>
    <property type="molecule type" value="Genomic_DNA"/>
</dbReference>
<gene>
    <name evidence="5" type="ORF">BABL1_gene_767</name>
</gene>
<dbReference type="PROSITE" id="PS50088">
    <property type="entry name" value="ANK_REPEAT"/>
    <property type="match status" value="3"/>
</dbReference>
<protein>
    <submittedName>
        <fullName evidence="5">Ankyrin repeats containing protein</fullName>
    </submittedName>
</protein>
<dbReference type="eggNOG" id="COG0666">
    <property type="taxonomic scope" value="Bacteria"/>
</dbReference>
<feature type="coiled-coil region" evidence="4">
    <location>
        <begin position="364"/>
        <end position="394"/>
    </location>
</feature>
<name>V6DHN0_9BACT</name>
<dbReference type="Proteomes" id="UP000018769">
    <property type="component" value="Chromosome I"/>
</dbReference>
<reference evidence="5 6" key="1">
    <citation type="journal article" date="2015" name="Biol. Direct">
        <title>Babela massiliensis, a representative of a widespread bacterial phylum with unusual adaptations to parasitism in amoebae.</title>
        <authorList>
            <person name="Pagnier I."/>
            <person name="Yutin N."/>
            <person name="Croce O."/>
            <person name="Makarova K.S."/>
            <person name="Wolf Y.I."/>
            <person name="Benamar S."/>
            <person name="Raoult D."/>
            <person name="Koonin E.V."/>
            <person name="La Scola B."/>
        </authorList>
    </citation>
    <scope>NUCLEOTIDE SEQUENCE [LARGE SCALE GENOMIC DNA]</scope>
    <source>
        <strain evidence="6">BABL1</strain>
    </source>
</reference>
<feature type="repeat" description="ANK" evidence="3">
    <location>
        <begin position="511"/>
        <end position="543"/>
    </location>
</feature>
<accession>V6DHN0</accession>
<sequence length="1160" mass="134680">MKKHVQSALILLLTSISSTLMPMEISKDNSIRGKLSEEQIEIKFQEYKKQIDNFFKQNYEIACKDSYDLLKSLEIKNDTLFQRIGKKLDDHINNCKESYTTNIEGNKETERVKYKSNINQLIETFESEIKKRFSNTDYRVAYKNAREYIKINLVKNDFLKEYEDHLMNVLEECKKEALDEEKKRVENELENIFKANILKDYTFEQIEKKALEYWHNELNKNSEFIIFNNYFINLIGKYKDKTLIEILKQEALNSELKRVENQLKIFFEYEFSDKSEEKTLNHIQEELDKNNYLAKFKDHFLSLIENYKREALALKVKQIENALESVFKENDYEEACKLTSAFLESILNQKIEFKQFEEHLINFAEKCKNEALALEIKRKEALELETKLQNTLENIFKDNEYEQACKLASDTLATKLLQNSHSCQIGKSLVNFKNQLKEKTYLTKCLKALLQDYTKENESKIIKLINDGANPNLYVDKEGTTALMYAISKNNKTLVELLLNNGANPNLQDKKGNIALIQAIKNQNLQLAILLLNKGADINAKNSKGDTALTDLIKNNFGLSLIRKLTSTLGIYDSNAYYRYNGPYLDKIFTIMFLLAYELDINIKNNDNRSALDIYIEKDDPYLRQIFDKKVIQDRAKFLKKLKEMHEPNNNICDIEVLNEIEKFIDKNKKEYPSNALLIKEFFELFVKHYLKRVFAPEESSLTRLELNSQLQEILEKELLDEVTCRKIAKLIIAGANVNLKVNNENIILRILKSFNFETESNYQVALIKLLRIYKVDVNVVDNNNNNALMICISNNISTKDEATRIQEILNYINDPSSNRNNNKKCDVIAELIKAGININHKNNHGNTPLMHAINHIIIDSLNYDIIDLLITKGADLNAINNEDRNALKIIANMALDDSLKRYQRRLRFKVLSRLLSNTYLIDINHKFEDGSTLLIWAVKNNLGAHDDRTELLDEICARGGYTSQEREQKEEQIKTSLDDHTPIGIVRGLLNFVNLDLNIKDENHKTALMYAVENQDYKLVEILLGLEKDTNSIPKIDYTVENENGETALLKAIKNNDKQMIELFLKGMYNKKAFVKNLSIIKYVINTPFKDGYTLLMKVVMLNKAEIVKLLLSQPNIDIEAKTPRGETARSLAPSSDIRKSIEAALKAQNENKKWYNLF</sequence>
<keyword evidence="4" id="KW-0175">Coiled coil</keyword>
<evidence type="ECO:0000256" key="1">
    <source>
        <dbReference type="ARBA" id="ARBA00022737"/>
    </source>
</evidence>
<dbReference type="SMART" id="SM00248">
    <property type="entry name" value="ANK"/>
    <property type="match status" value="8"/>
</dbReference>
<dbReference type="PROSITE" id="PS50297">
    <property type="entry name" value="ANK_REP_REGION"/>
    <property type="match status" value="3"/>
</dbReference>
<proteinExistence type="predicted"/>
<feature type="coiled-coil region" evidence="4">
    <location>
        <begin position="168"/>
        <end position="195"/>
    </location>
</feature>
<keyword evidence="2 3" id="KW-0040">ANK repeat</keyword>
<evidence type="ECO:0000313" key="6">
    <source>
        <dbReference type="Proteomes" id="UP000018769"/>
    </source>
</evidence>
<dbReference type="Gene3D" id="1.25.40.20">
    <property type="entry name" value="Ankyrin repeat-containing domain"/>
    <property type="match status" value="3"/>
</dbReference>
<dbReference type="RefSeq" id="WP_023793059.1">
    <property type="nucleotide sequence ID" value="NC_023003.1"/>
</dbReference>
<evidence type="ECO:0000313" key="5">
    <source>
        <dbReference type="EMBL" id="CDK31055.1"/>
    </source>
</evidence>
<evidence type="ECO:0000256" key="2">
    <source>
        <dbReference type="ARBA" id="ARBA00023043"/>
    </source>
</evidence>
<dbReference type="InterPro" id="IPR002110">
    <property type="entry name" value="Ankyrin_rpt"/>
</dbReference>
<feature type="repeat" description="ANK" evidence="3">
    <location>
        <begin position="478"/>
        <end position="510"/>
    </location>
</feature>
<dbReference type="SUPFAM" id="SSF48403">
    <property type="entry name" value="Ankyrin repeat"/>
    <property type="match status" value="2"/>
</dbReference>
<evidence type="ECO:0000256" key="4">
    <source>
        <dbReference type="SAM" id="Coils"/>
    </source>
</evidence>
<keyword evidence="6" id="KW-1185">Reference proteome</keyword>
<dbReference type="InterPro" id="IPR036770">
    <property type="entry name" value="Ankyrin_rpt-contain_sf"/>
</dbReference>
<dbReference type="KEGG" id="dpb:BABL1_gene_767"/>
<dbReference type="Pfam" id="PF12796">
    <property type="entry name" value="Ank_2"/>
    <property type="match status" value="2"/>
</dbReference>
<dbReference type="PANTHER" id="PTHR24126">
    <property type="entry name" value="ANKYRIN REPEAT, PH AND SEC7 DOMAIN CONTAINING PROTEIN SECG-RELATED"/>
    <property type="match status" value="1"/>
</dbReference>
<dbReference type="OrthoDB" id="7543342at2"/>
<keyword evidence="1" id="KW-0677">Repeat</keyword>
<feature type="repeat" description="ANK" evidence="3">
    <location>
        <begin position="845"/>
        <end position="882"/>
    </location>
</feature>
<dbReference type="STRING" id="673862.BABL1_gene_767"/>
<organism evidence="5 6">
    <name type="scientific">Candidatus Babela massiliensis</name>
    <dbReference type="NCBI Taxonomy" id="673862"/>
    <lineage>
        <taxon>Bacteria</taxon>
        <taxon>Candidatus Babelota</taxon>
        <taxon>Candidatus Babeliae</taxon>
        <taxon>Candidatus Babeliales</taxon>
        <taxon>Candidatus Babeliaceae</taxon>
        <taxon>Candidatus Babela</taxon>
    </lineage>
</organism>
<dbReference type="Pfam" id="PF00023">
    <property type="entry name" value="Ank"/>
    <property type="match status" value="1"/>
</dbReference>
<dbReference type="AlphaFoldDB" id="V6DHN0"/>
<dbReference type="HOGENOM" id="CLU_290818_0_0_7"/>